<reference evidence="3 4" key="1">
    <citation type="submission" date="2019-11" db="EMBL/GenBank/DDBJ databases">
        <title>Venturia inaequalis Genome Resource.</title>
        <authorList>
            <person name="Lichtner F.J."/>
        </authorList>
    </citation>
    <scope>NUCLEOTIDE SEQUENCE [LARGE SCALE GENOMIC DNA]</scope>
    <source>
        <strain evidence="3">Bline_iso_100314</strain>
    </source>
</reference>
<organism evidence="3 4">
    <name type="scientific">Venturia inaequalis</name>
    <name type="common">Apple scab fungus</name>
    <dbReference type="NCBI Taxonomy" id="5025"/>
    <lineage>
        <taxon>Eukaryota</taxon>
        <taxon>Fungi</taxon>
        <taxon>Dikarya</taxon>
        <taxon>Ascomycota</taxon>
        <taxon>Pezizomycotina</taxon>
        <taxon>Dothideomycetes</taxon>
        <taxon>Pleosporomycetidae</taxon>
        <taxon>Venturiales</taxon>
        <taxon>Venturiaceae</taxon>
        <taxon>Venturia</taxon>
    </lineage>
</organism>
<sequence>MTTSQEKPSPRGSSDQAQQSHNDKNETDTEPLNSPPSPPQKDKTPTSDEEGASDSEKALSTDAAYDDFVEQNSGRFQDRPLGSRVHEDEVPFVDRALAEVKTLRKRVRSLEEERTKHGLQLEAMIEAVDGTEVGFQNLRKNCDKMMDLLVLGATGMRAILEKRRE</sequence>
<keyword evidence="1" id="KW-0175">Coiled coil</keyword>
<feature type="region of interest" description="Disordered" evidence="2">
    <location>
        <begin position="1"/>
        <end position="82"/>
    </location>
</feature>
<dbReference type="AlphaFoldDB" id="A0A8H3UMV5"/>
<feature type="compositionally biased region" description="Polar residues" evidence="2">
    <location>
        <begin position="1"/>
        <end position="20"/>
    </location>
</feature>
<evidence type="ECO:0000313" key="3">
    <source>
        <dbReference type="EMBL" id="KAE9972570.1"/>
    </source>
</evidence>
<dbReference type="Proteomes" id="UP000433883">
    <property type="component" value="Unassembled WGS sequence"/>
</dbReference>
<protein>
    <submittedName>
        <fullName evidence="3">Uncharacterized protein</fullName>
    </submittedName>
</protein>
<proteinExistence type="predicted"/>
<evidence type="ECO:0000256" key="2">
    <source>
        <dbReference type="SAM" id="MobiDB-lite"/>
    </source>
</evidence>
<name>A0A8H3UMV5_VENIN</name>
<evidence type="ECO:0000313" key="4">
    <source>
        <dbReference type="Proteomes" id="UP000433883"/>
    </source>
</evidence>
<evidence type="ECO:0000256" key="1">
    <source>
        <dbReference type="SAM" id="Coils"/>
    </source>
</evidence>
<comment type="caution">
    <text evidence="3">The sequence shown here is derived from an EMBL/GenBank/DDBJ whole genome shotgun (WGS) entry which is preliminary data.</text>
</comment>
<accession>A0A8H3UMV5</accession>
<gene>
    <name evidence="3" type="ORF">BLS_003963</name>
</gene>
<dbReference type="EMBL" id="WNWQ01000258">
    <property type="protein sequence ID" value="KAE9972570.1"/>
    <property type="molecule type" value="Genomic_DNA"/>
</dbReference>
<feature type="coiled-coil region" evidence="1">
    <location>
        <begin position="93"/>
        <end position="120"/>
    </location>
</feature>